<organism evidence="1 2">
    <name type="scientific">Dickeya lacustris</name>
    <dbReference type="NCBI Taxonomy" id="2259638"/>
    <lineage>
        <taxon>Bacteria</taxon>
        <taxon>Pseudomonadati</taxon>
        <taxon>Pseudomonadota</taxon>
        <taxon>Gammaproteobacteria</taxon>
        <taxon>Enterobacterales</taxon>
        <taxon>Pectobacteriaceae</taxon>
        <taxon>Dickeya</taxon>
    </lineage>
</organism>
<reference evidence="1 2" key="1">
    <citation type="submission" date="2022-12" db="EMBL/GenBank/DDBJ databases">
        <title>Complete genome sequencing of Dickeya lacustris type strain LMG30899.</title>
        <authorList>
            <person name="Dobhal S."/>
            <person name="Arizala D."/>
            <person name="Arif M."/>
        </authorList>
    </citation>
    <scope>NUCLEOTIDE SEQUENCE [LARGE SCALE GENOMIC DNA]</scope>
    <source>
        <strain evidence="1 2">LMG30899</strain>
    </source>
</reference>
<dbReference type="EMBL" id="CP114280">
    <property type="protein sequence ID" value="WFN56441.1"/>
    <property type="molecule type" value="Genomic_DNA"/>
</dbReference>
<proteinExistence type="predicted"/>
<evidence type="ECO:0000313" key="2">
    <source>
        <dbReference type="Proteomes" id="UP001219630"/>
    </source>
</evidence>
<dbReference type="RefSeq" id="WP_278142947.1">
    <property type="nucleotide sequence ID" value="NZ_CP114280.1"/>
</dbReference>
<evidence type="ECO:0000313" key="1">
    <source>
        <dbReference type="EMBL" id="WFN56441.1"/>
    </source>
</evidence>
<accession>A0ABY8G928</accession>
<gene>
    <name evidence="1" type="ORF">O1Q98_03840</name>
</gene>
<dbReference type="Proteomes" id="UP001219630">
    <property type="component" value="Chromosome"/>
</dbReference>
<sequence length="40" mass="4910">MAREWPERVNIFVAQPITVMQCVDVLRHTLRFPSHRWYEP</sequence>
<keyword evidence="2" id="KW-1185">Reference proteome</keyword>
<protein>
    <submittedName>
        <fullName evidence="1">Uncharacterized protein</fullName>
    </submittedName>
</protein>
<name>A0ABY8G928_9GAMM</name>